<dbReference type="Proteomes" id="UP001634393">
    <property type="component" value="Unassembled WGS sequence"/>
</dbReference>
<dbReference type="PANTHER" id="PTHR46872:SF10">
    <property type="entry name" value="MYB-LIKE DOMAIN-CONTAINING PROTEIN"/>
    <property type="match status" value="1"/>
</dbReference>
<name>A0ABD3SPE9_9LAMI</name>
<evidence type="ECO:0000313" key="2">
    <source>
        <dbReference type="EMBL" id="KAL3826093.1"/>
    </source>
</evidence>
<gene>
    <name evidence="2" type="ORF">ACJIZ3_022122</name>
</gene>
<evidence type="ECO:0000256" key="1">
    <source>
        <dbReference type="SAM" id="MobiDB-lite"/>
    </source>
</evidence>
<dbReference type="EMBL" id="JBJXBP010000006">
    <property type="protein sequence ID" value="KAL3826093.1"/>
    <property type="molecule type" value="Genomic_DNA"/>
</dbReference>
<proteinExistence type="predicted"/>
<feature type="compositionally biased region" description="Polar residues" evidence="1">
    <location>
        <begin position="147"/>
        <end position="179"/>
    </location>
</feature>
<dbReference type="AlphaFoldDB" id="A0ABD3SPE9"/>
<sequence length="412" mass="47196">MSRQQGGKGNRNVEASLAVQDVRNSIFGKYSEADMITELKRLAVDPCSPQFARDNIRPLWNQIIRLRTVMVLKDSVIPWRKRKLEQFVKDKLIAPSSFAVPDQQNITKSSSSSLLTFDDTLREKQAFRDCSSIVQWNCPNQDISPTLYSDESVNGSNPLSSQNPSPKDTNANHHLNSATLDGPYKRRIQSPRRSIIRRYVIPVGPRFQAGVPMWSGPVNRGEYNEDSDNSKWLGTRDWPIEIGNMKSTGRKIGKGRSNSCSCTSIGSVECIRRHILEERLLLQCDLGPAFFSWKFDEMGEQVSKSWTLKEQQTFESLLKKKPSSLKKDFPQLALKRISEKSRKDIVSYYFNVYIPQRMSLHTRSPSINLVDTDDEEEAKDYNNMGMRKRSKGKNLITSNYEDVKARYLRRPS</sequence>
<comment type="caution">
    <text evidence="2">The sequence shown here is derived from an EMBL/GenBank/DDBJ whole genome shotgun (WGS) entry which is preliminary data.</text>
</comment>
<evidence type="ECO:0000313" key="3">
    <source>
        <dbReference type="Proteomes" id="UP001634393"/>
    </source>
</evidence>
<organism evidence="2 3">
    <name type="scientific">Penstemon smallii</name>
    <dbReference type="NCBI Taxonomy" id="265156"/>
    <lineage>
        <taxon>Eukaryota</taxon>
        <taxon>Viridiplantae</taxon>
        <taxon>Streptophyta</taxon>
        <taxon>Embryophyta</taxon>
        <taxon>Tracheophyta</taxon>
        <taxon>Spermatophyta</taxon>
        <taxon>Magnoliopsida</taxon>
        <taxon>eudicotyledons</taxon>
        <taxon>Gunneridae</taxon>
        <taxon>Pentapetalae</taxon>
        <taxon>asterids</taxon>
        <taxon>lamiids</taxon>
        <taxon>Lamiales</taxon>
        <taxon>Plantaginaceae</taxon>
        <taxon>Cheloneae</taxon>
        <taxon>Penstemon</taxon>
    </lineage>
</organism>
<accession>A0ABD3SPE9</accession>
<protein>
    <submittedName>
        <fullName evidence="2">Uncharacterized protein</fullName>
    </submittedName>
</protein>
<dbReference type="PANTHER" id="PTHR46872">
    <property type="entry name" value="DNA BINDING PROTEIN"/>
    <property type="match status" value="1"/>
</dbReference>
<feature type="region of interest" description="Disordered" evidence="1">
    <location>
        <begin position="147"/>
        <end position="184"/>
    </location>
</feature>
<keyword evidence="3" id="KW-1185">Reference proteome</keyword>
<reference evidence="2 3" key="1">
    <citation type="submission" date="2024-12" db="EMBL/GenBank/DDBJ databases">
        <title>The unique morphological basis and parallel evolutionary history of personate flowers in Penstemon.</title>
        <authorList>
            <person name="Depatie T.H."/>
            <person name="Wessinger C.A."/>
        </authorList>
    </citation>
    <scope>NUCLEOTIDE SEQUENCE [LARGE SCALE GENOMIC DNA]</scope>
    <source>
        <strain evidence="2">WTNN_2</strain>
        <tissue evidence="2">Leaf</tissue>
    </source>
</reference>